<evidence type="ECO:0000259" key="1">
    <source>
        <dbReference type="Pfam" id="PF11127"/>
    </source>
</evidence>
<dbReference type="KEGG" id="das:Daes_2503"/>
<organism evidence="2 3">
    <name type="scientific">Pseudodesulfovibrio aespoeensis (strain ATCC 700646 / DSM 10631 / Aspo-2)</name>
    <name type="common">Desulfovibrio aespoeensis</name>
    <dbReference type="NCBI Taxonomy" id="643562"/>
    <lineage>
        <taxon>Bacteria</taxon>
        <taxon>Pseudomonadati</taxon>
        <taxon>Thermodesulfobacteriota</taxon>
        <taxon>Desulfovibrionia</taxon>
        <taxon>Desulfovibrionales</taxon>
        <taxon>Desulfovibrionaceae</taxon>
    </lineage>
</organism>
<dbReference type="Gene3D" id="6.10.140.1340">
    <property type="match status" value="1"/>
</dbReference>
<protein>
    <recommendedName>
        <fullName evidence="1">Inner membrane protein YgaP-like transmembrane domain-containing protein</fullName>
    </recommendedName>
</protein>
<dbReference type="RefSeq" id="WP_013515418.1">
    <property type="nucleotide sequence ID" value="NC_014844.1"/>
</dbReference>
<feature type="domain" description="Inner membrane protein YgaP-like transmembrane" evidence="1">
    <location>
        <begin position="2"/>
        <end position="56"/>
    </location>
</feature>
<dbReference type="InterPro" id="IPR021309">
    <property type="entry name" value="YgaP-like_TM"/>
</dbReference>
<evidence type="ECO:0000313" key="3">
    <source>
        <dbReference type="Proteomes" id="UP000002191"/>
    </source>
</evidence>
<name>E6VUZ8_PSEA9</name>
<keyword evidence="3" id="KW-1185">Reference proteome</keyword>
<dbReference type="eggNOG" id="ENOG5032YCZ">
    <property type="taxonomic scope" value="Bacteria"/>
</dbReference>
<dbReference type="Proteomes" id="UP000002191">
    <property type="component" value="Chromosome"/>
</dbReference>
<dbReference type="EMBL" id="CP002431">
    <property type="protein sequence ID" value="ADU63506.1"/>
    <property type="molecule type" value="Genomic_DNA"/>
</dbReference>
<reference evidence="3" key="1">
    <citation type="submission" date="2010-12" db="EMBL/GenBank/DDBJ databases">
        <title>Complete sequence of Desulfovibrio aespoeensis Aspo-2.</title>
        <authorList>
            <consortium name="US DOE Joint Genome Institute"/>
            <person name="Lucas S."/>
            <person name="Copeland A."/>
            <person name="Lapidus A."/>
            <person name="Cheng J.-F."/>
            <person name="Goodwin L."/>
            <person name="Pitluck S."/>
            <person name="Chertkov O."/>
            <person name="Misra M."/>
            <person name="Detter J.C."/>
            <person name="Han C."/>
            <person name="Tapia R."/>
            <person name="Land M."/>
            <person name="Hauser L."/>
            <person name="Kyrpides N."/>
            <person name="Ivanova N."/>
            <person name="Ovchinnikova G."/>
            <person name="Pedersen K."/>
            <person name="Jagevall S."/>
            <person name="Hazen T."/>
            <person name="Woyke T."/>
        </authorList>
    </citation>
    <scope>NUCLEOTIDE SEQUENCE [LARGE SCALE GENOMIC DNA]</scope>
    <source>
        <strain evidence="3">ATCC 700646 / DSM 10631 / Aspo-2</strain>
    </source>
</reference>
<dbReference type="HOGENOM" id="CLU_190060_0_1_7"/>
<sequence length="71" mass="7864" precursor="true">MTVERITRALAGFLVLLSLVLAFGYSRLWLLLAAIVGVNLFQSAFTSWCPGMAVLRKLGFRECDCSGQRPE</sequence>
<dbReference type="OrthoDB" id="9799383at2"/>
<reference evidence="2 3" key="2">
    <citation type="journal article" date="2014" name="Genome Announc.">
        <title>Complete Genome Sequence of the Subsurface, Mesophilic Sulfate-Reducing Bacterium Desulfovibrio aespoeensis Aspo-2.</title>
        <authorList>
            <person name="Pedersen K."/>
            <person name="Bengtsson A."/>
            <person name="Edlund J."/>
            <person name="Rabe L."/>
            <person name="Hazen T."/>
            <person name="Chakraborty R."/>
            <person name="Goodwin L."/>
            <person name="Shapiro N."/>
        </authorList>
    </citation>
    <scope>NUCLEOTIDE SEQUENCE [LARGE SCALE GENOMIC DNA]</scope>
    <source>
        <strain evidence="3">ATCC 700646 / DSM 10631 / Aspo-2</strain>
    </source>
</reference>
<proteinExistence type="predicted"/>
<dbReference type="STRING" id="643562.Daes_2503"/>
<gene>
    <name evidence="2" type="ordered locus">Daes_2503</name>
</gene>
<dbReference type="AlphaFoldDB" id="E6VUZ8"/>
<evidence type="ECO:0000313" key="2">
    <source>
        <dbReference type="EMBL" id="ADU63506.1"/>
    </source>
</evidence>
<dbReference type="Pfam" id="PF11127">
    <property type="entry name" value="YgaP-like_TM"/>
    <property type="match status" value="1"/>
</dbReference>
<accession>E6VUZ8</accession>